<protein>
    <submittedName>
        <fullName evidence="3">DUF2892 family protein</fullName>
    </submittedName>
</protein>
<feature type="transmembrane region" description="Helical" evidence="1">
    <location>
        <begin position="33"/>
        <end position="56"/>
    </location>
</feature>
<dbReference type="EMBL" id="SMAN01000022">
    <property type="protein sequence ID" value="TCT18286.1"/>
    <property type="molecule type" value="Genomic_DNA"/>
</dbReference>
<feature type="transmembrane region" description="Helical" evidence="1">
    <location>
        <begin position="12"/>
        <end position="27"/>
    </location>
</feature>
<dbReference type="OrthoDB" id="5405951at2"/>
<reference evidence="3 4" key="1">
    <citation type="submission" date="2019-03" db="EMBL/GenBank/DDBJ databases">
        <title>Genomic Encyclopedia of Type Strains, Phase IV (KMG-IV): sequencing the most valuable type-strain genomes for metagenomic binning, comparative biology and taxonomic classification.</title>
        <authorList>
            <person name="Goeker M."/>
        </authorList>
    </citation>
    <scope>NUCLEOTIDE SEQUENCE [LARGE SCALE GENOMIC DNA]</scope>
    <source>
        <strain evidence="3 4">DSM 25894</strain>
    </source>
</reference>
<comment type="caution">
    <text evidence="3">The sequence shown here is derived from an EMBL/GenBank/DDBJ whole genome shotgun (WGS) entry which is preliminary data.</text>
</comment>
<dbReference type="AlphaFoldDB" id="A0A4R3MTT5"/>
<keyword evidence="1" id="KW-0812">Transmembrane</keyword>
<gene>
    <name evidence="3" type="ORF">EDD68_12249</name>
</gene>
<dbReference type="InterPro" id="IPR021309">
    <property type="entry name" value="YgaP-like_TM"/>
</dbReference>
<evidence type="ECO:0000313" key="4">
    <source>
        <dbReference type="Proteomes" id="UP000294650"/>
    </source>
</evidence>
<dbReference type="Proteomes" id="UP000294650">
    <property type="component" value="Unassembled WGS sequence"/>
</dbReference>
<dbReference type="RefSeq" id="WP_132372718.1">
    <property type="nucleotide sequence ID" value="NZ_SMAN01000022.1"/>
</dbReference>
<dbReference type="Pfam" id="PF11127">
    <property type="entry name" value="YgaP-like_TM"/>
    <property type="match status" value="1"/>
</dbReference>
<organism evidence="3 4">
    <name type="scientific">Melghiribacillus thermohalophilus</name>
    <dbReference type="NCBI Taxonomy" id="1324956"/>
    <lineage>
        <taxon>Bacteria</taxon>
        <taxon>Bacillati</taxon>
        <taxon>Bacillota</taxon>
        <taxon>Bacilli</taxon>
        <taxon>Bacillales</taxon>
        <taxon>Bacillaceae</taxon>
        <taxon>Melghiribacillus</taxon>
    </lineage>
</organism>
<evidence type="ECO:0000256" key="1">
    <source>
        <dbReference type="SAM" id="Phobius"/>
    </source>
</evidence>
<keyword evidence="1" id="KW-0472">Membrane</keyword>
<keyword evidence="4" id="KW-1185">Reference proteome</keyword>
<feature type="domain" description="Inner membrane protein YgaP-like transmembrane" evidence="2">
    <location>
        <begin position="1"/>
        <end position="63"/>
    </location>
</feature>
<sequence length="65" mass="7451">MKANVGNADRVIRILIAIVLFSLYFILEGNLKYIGLIGFIPLLTAFFRFCPLYVPFKINTDKVQK</sequence>
<accession>A0A4R3MTT5</accession>
<evidence type="ECO:0000259" key="2">
    <source>
        <dbReference type="Pfam" id="PF11127"/>
    </source>
</evidence>
<evidence type="ECO:0000313" key="3">
    <source>
        <dbReference type="EMBL" id="TCT18286.1"/>
    </source>
</evidence>
<keyword evidence="1" id="KW-1133">Transmembrane helix</keyword>
<proteinExistence type="predicted"/>
<name>A0A4R3MTT5_9BACI</name>